<protein>
    <submittedName>
        <fullName evidence="2">Uncharacterized protein</fullName>
    </submittedName>
</protein>
<reference evidence="2" key="1">
    <citation type="submission" date="2023-03" db="EMBL/GenBank/DDBJ databases">
        <title>Massive genome expansion in bonnet fungi (Mycena s.s.) driven by repeated elements and novel gene families across ecological guilds.</title>
        <authorList>
            <consortium name="Lawrence Berkeley National Laboratory"/>
            <person name="Harder C.B."/>
            <person name="Miyauchi S."/>
            <person name="Viragh M."/>
            <person name="Kuo A."/>
            <person name="Thoen E."/>
            <person name="Andreopoulos B."/>
            <person name="Lu D."/>
            <person name="Skrede I."/>
            <person name="Drula E."/>
            <person name="Henrissat B."/>
            <person name="Morin E."/>
            <person name="Kohler A."/>
            <person name="Barry K."/>
            <person name="LaButti K."/>
            <person name="Morin E."/>
            <person name="Salamov A."/>
            <person name="Lipzen A."/>
            <person name="Mereny Z."/>
            <person name="Hegedus B."/>
            <person name="Baldrian P."/>
            <person name="Stursova M."/>
            <person name="Weitz H."/>
            <person name="Taylor A."/>
            <person name="Grigoriev I.V."/>
            <person name="Nagy L.G."/>
            <person name="Martin F."/>
            <person name="Kauserud H."/>
        </authorList>
    </citation>
    <scope>NUCLEOTIDE SEQUENCE</scope>
    <source>
        <strain evidence="2">CBHHK002</strain>
    </source>
</reference>
<dbReference type="Proteomes" id="UP001218218">
    <property type="component" value="Unassembled WGS sequence"/>
</dbReference>
<evidence type="ECO:0000256" key="1">
    <source>
        <dbReference type="SAM" id="Phobius"/>
    </source>
</evidence>
<keyword evidence="3" id="KW-1185">Reference proteome</keyword>
<keyword evidence="1" id="KW-1133">Transmembrane helix</keyword>
<name>A0AAD6Z6I4_9AGAR</name>
<sequence>MSHTPGIYHRLALALSFLYIISGSITSVLYGFGTFDSYITVLALLTFVVLWRLVPYTTRVDVTNPLSRAGRHFVFVSSFMIIWLLPAILSFSAIFEGDPTKQTPVVADCVPVRFMKLRCAPVGMDVILAFAIFGILVRASWTIFHRAIAIHGEANMALPADTPHPANLYPLKYYPPGSEVPVWMLAHMADVERDEEADAEGAVGLV</sequence>
<feature type="transmembrane region" description="Helical" evidence="1">
    <location>
        <begin position="115"/>
        <end position="137"/>
    </location>
</feature>
<organism evidence="2 3">
    <name type="scientific">Mycena albidolilacea</name>
    <dbReference type="NCBI Taxonomy" id="1033008"/>
    <lineage>
        <taxon>Eukaryota</taxon>
        <taxon>Fungi</taxon>
        <taxon>Dikarya</taxon>
        <taxon>Basidiomycota</taxon>
        <taxon>Agaricomycotina</taxon>
        <taxon>Agaricomycetes</taxon>
        <taxon>Agaricomycetidae</taxon>
        <taxon>Agaricales</taxon>
        <taxon>Marasmiineae</taxon>
        <taxon>Mycenaceae</taxon>
        <taxon>Mycena</taxon>
    </lineage>
</organism>
<gene>
    <name evidence="2" type="ORF">DFH08DRAFT_899208</name>
</gene>
<comment type="caution">
    <text evidence="2">The sequence shown here is derived from an EMBL/GenBank/DDBJ whole genome shotgun (WGS) entry which is preliminary data.</text>
</comment>
<feature type="transmembrane region" description="Helical" evidence="1">
    <location>
        <begin position="38"/>
        <end position="54"/>
    </location>
</feature>
<evidence type="ECO:0000313" key="2">
    <source>
        <dbReference type="EMBL" id="KAJ7310051.1"/>
    </source>
</evidence>
<feature type="transmembrane region" description="Helical" evidence="1">
    <location>
        <begin position="12"/>
        <end position="32"/>
    </location>
</feature>
<accession>A0AAD6Z6I4</accession>
<dbReference type="EMBL" id="JARIHO010000080">
    <property type="protein sequence ID" value="KAJ7310051.1"/>
    <property type="molecule type" value="Genomic_DNA"/>
</dbReference>
<keyword evidence="1" id="KW-0472">Membrane</keyword>
<keyword evidence="1" id="KW-0812">Transmembrane</keyword>
<evidence type="ECO:0000313" key="3">
    <source>
        <dbReference type="Proteomes" id="UP001218218"/>
    </source>
</evidence>
<dbReference type="AlphaFoldDB" id="A0AAD6Z6I4"/>
<feature type="transmembrane region" description="Helical" evidence="1">
    <location>
        <begin position="74"/>
        <end position="95"/>
    </location>
</feature>
<proteinExistence type="predicted"/>